<dbReference type="GO" id="GO:0004309">
    <property type="term" value="F:exopolyphosphatase activity"/>
    <property type="evidence" value="ECO:0007669"/>
    <property type="project" value="UniProtKB-EC"/>
</dbReference>
<accession>A0A6A1TQR8</accession>
<dbReference type="InterPro" id="IPR050273">
    <property type="entry name" value="GppA/Ppx_hydrolase"/>
</dbReference>
<dbReference type="InterPro" id="IPR003695">
    <property type="entry name" value="Ppx_GppA_N"/>
</dbReference>
<dbReference type="EC" id="3.6.1.11" evidence="2"/>
<dbReference type="RefSeq" id="WP_151041583.1">
    <property type="nucleotide sequence ID" value="NZ_VZUL01000002.1"/>
</dbReference>
<protein>
    <recommendedName>
        <fullName evidence="2">exopolyphosphatase</fullName>
        <ecNumber evidence="2">3.6.1.11</ecNumber>
    </recommendedName>
</protein>
<gene>
    <name evidence="7" type="primary">ppx</name>
    <name evidence="7" type="ORF">F4V91_05800</name>
</gene>
<dbReference type="Gene3D" id="1.10.3210.10">
    <property type="entry name" value="Hypothetical protein af1432"/>
    <property type="match status" value="1"/>
</dbReference>
<dbReference type="PANTHER" id="PTHR30005:SF0">
    <property type="entry name" value="RETROGRADE REGULATION PROTEIN 2"/>
    <property type="match status" value="1"/>
</dbReference>
<dbReference type="Proteomes" id="UP000386575">
    <property type="component" value="Unassembled WGS sequence"/>
</dbReference>
<evidence type="ECO:0000313" key="8">
    <source>
        <dbReference type="Proteomes" id="UP000386575"/>
    </source>
</evidence>
<dbReference type="NCBIfam" id="TIGR03706">
    <property type="entry name" value="exo_poly_only"/>
    <property type="match status" value="1"/>
</dbReference>
<dbReference type="Pfam" id="PF21697">
    <property type="entry name" value="Ppx_C"/>
    <property type="match status" value="1"/>
</dbReference>
<evidence type="ECO:0000256" key="2">
    <source>
        <dbReference type="ARBA" id="ARBA00012451"/>
    </source>
</evidence>
<organism evidence="7 8">
    <name type="scientific">Neorhizobium galegae</name>
    <name type="common">Rhizobium galegae</name>
    <dbReference type="NCBI Taxonomy" id="399"/>
    <lineage>
        <taxon>Bacteria</taxon>
        <taxon>Pseudomonadati</taxon>
        <taxon>Pseudomonadota</taxon>
        <taxon>Alphaproteobacteria</taxon>
        <taxon>Hyphomicrobiales</taxon>
        <taxon>Rhizobiaceae</taxon>
        <taxon>Rhizobium/Agrobacterium group</taxon>
        <taxon>Neorhizobium</taxon>
    </lineage>
</organism>
<evidence type="ECO:0000259" key="6">
    <source>
        <dbReference type="Pfam" id="PF21697"/>
    </source>
</evidence>
<keyword evidence="3 7" id="KW-0378">Hydrolase</keyword>
<evidence type="ECO:0000313" key="7">
    <source>
        <dbReference type="EMBL" id="KAB1085984.1"/>
    </source>
</evidence>
<dbReference type="Pfam" id="PF02541">
    <property type="entry name" value="Ppx-GppA"/>
    <property type="match status" value="1"/>
</dbReference>
<comment type="similarity">
    <text evidence="1">Belongs to the GppA/Ppx family.</text>
</comment>
<dbReference type="Gene3D" id="3.30.420.40">
    <property type="match status" value="1"/>
</dbReference>
<dbReference type="EMBL" id="VZUL01000002">
    <property type="protein sequence ID" value="KAB1085984.1"/>
    <property type="molecule type" value="Genomic_DNA"/>
</dbReference>
<sequence length="506" mass="55426">MVRSEAQGRLPGVAPVSVIDIGSNSVRVVIYEGLSRAPTVLFNEKVLCGLGKGLGSNGRMDDEGVERALSSLKRFRALSTQARATEVYVLATAAAREASNGPDFIRQAEEILGQQIQLLSGEEEARYSALGVISGFHDPDGIAGDLGGGSLELIDIKGKEFGKGITLPLGGLRLSESSGNSLSKARAFARKQVNTARFLESGAGRTFYAVGGTWRNIAKLHMEMSKYPLHMMQGYELTLEEMQKFLDKVIAAKDSKEPAWQAVSKNRRSLLPFGAIAMQEVLAIMKPARVSFSAQGVREGYLFSRLPDEERESDPLLVAADQLAILRARSPEHARELAEWTGRMVPAFGIVETEEESRYRQAACLLADISWRAHPDYRGLQALNLIAHSSFVGITHAGRAYLALANYYRFEGLHDDGATGPLATIATPRLLDLAKLLGGLLRVVYLFSASMPGLVNHLTFRPSFEPDLDLEFVVPSAYRDFAGERLDGRLQQLARLTGRRLAFRFE</sequence>
<evidence type="ECO:0000256" key="3">
    <source>
        <dbReference type="ARBA" id="ARBA00022801"/>
    </source>
</evidence>
<feature type="domain" description="Ppx/GppA phosphatase N-terminal" evidence="5">
    <location>
        <begin position="30"/>
        <end position="308"/>
    </location>
</feature>
<dbReference type="PANTHER" id="PTHR30005">
    <property type="entry name" value="EXOPOLYPHOSPHATASE"/>
    <property type="match status" value="1"/>
</dbReference>
<reference evidence="7 8" key="1">
    <citation type="submission" date="2019-09" db="EMBL/GenBank/DDBJ databases">
        <title>Genome sequencing of Ng87 strain.</title>
        <authorList>
            <person name="Karasev E.S."/>
            <person name="Andronov E."/>
        </authorList>
    </citation>
    <scope>NUCLEOTIDE SEQUENCE [LARGE SCALE GENOMIC DNA]</scope>
    <source>
        <strain evidence="7 8">Ng87</strain>
    </source>
</reference>
<name>A0A6A1TQR8_NEOGA</name>
<dbReference type="Gene3D" id="3.30.420.150">
    <property type="entry name" value="Exopolyphosphatase. Domain 2"/>
    <property type="match status" value="1"/>
</dbReference>
<dbReference type="InterPro" id="IPR022371">
    <property type="entry name" value="Exopolyphosphatase"/>
</dbReference>
<evidence type="ECO:0000259" key="5">
    <source>
        <dbReference type="Pfam" id="PF02541"/>
    </source>
</evidence>
<dbReference type="AlphaFoldDB" id="A0A6A1TQR8"/>
<dbReference type="InterPro" id="IPR048951">
    <property type="entry name" value="Ppx_C"/>
</dbReference>
<feature type="domain" description="Exopolyphosphatase C-terminal" evidence="6">
    <location>
        <begin position="316"/>
        <end position="503"/>
    </location>
</feature>
<evidence type="ECO:0000256" key="1">
    <source>
        <dbReference type="ARBA" id="ARBA00007125"/>
    </source>
</evidence>
<proteinExistence type="inferred from homology"/>
<dbReference type="GO" id="GO:0006793">
    <property type="term" value="P:phosphorus metabolic process"/>
    <property type="evidence" value="ECO:0007669"/>
    <property type="project" value="InterPro"/>
</dbReference>
<evidence type="ECO:0000256" key="4">
    <source>
        <dbReference type="ARBA" id="ARBA00047607"/>
    </source>
</evidence>
<comment type="catalytic activity">
    <reaction evidence="4">
        <text>[phosphate](n) + H2O = [phosphate](n-1) + phosphate + H(+)</text>
        <dbReference type="Rhea" id="RHEA:21528"/>
        <dbReference type="Rhea" id="RHEA-COMP:9859"/>
        <dbReference type="Rhea" id="RHEA-COMP:14279"/>
        <dbReference type="ChEBI" id="CHEBI:15377"/>
        <dbReference type="ChEBI" id="CHEBI:15378"/>
        <dbReference type="ChEBI" id="CHEBI:16838"/>
        <dbReference type="ChEBI" id="CHEBI:43474"/>
        <dbReference type="EC" id="3.6.1.11"/>
    </reaction>
</comment>
<comment type="caution">
    <text evidence="7">The sequence shown here is derived from an EMBL/GenBank/DDBJ whole genome shotgun (WGS) entry which is preliminary data.</text>
</comment>
<dbReference type="InterPro" id="IPR043129">
    <property type="entry name" value="ATPase_NBD"/>
</dbReference>
<dbReference type="SUPFAM" id="SSF53067">
    <property type="entry name" value="Actin-like ATPase domain"/>
    <property type="match status" value="2"/>
</dbReference>
<dbReference type="CDD" id="cd24052">
    <property type="entry name" value="ASKHA_NBD_HpPPX-GppA-like"/>
    <property type="match status" value="1"/>
</dbReference>
<dbReference type="SUPFAM" id="SSF109604">
    <property type="entry name" value="HD-domain/PDEase-like"/>
    <property type="match status" value="1"/>
</dbReference>